<name>A0A1M6J3J6_9CLOT</name>
<dbReference type="AlphaFoldDB" id="A0A1M6J3J6"/>
<dbReference type="RefSeq" id="WP_072900974.1">
    <property type="nucleotide sequence ID" value="NZ_FRAD01000003.1"/>
</dbReference>
<reference evidence="1 2" key="1">
    <citation type="submission" date="2016-11" db="EMBL/GenBank/DDBJ databases">
        <authorList>
            <person name="Jaros S."/>
            <person name="Januszkiewicz K."/>
            <person name="Wedrychowicz H."/>
        </authorList>
    </citation>
    <scope>NUCLEOTIDE SEQUENCE [LARGE SCALE GENOMIC DNA]</scope>
    <source>
        <strain evidence="1 2">DSM 3090</strain>
    </source>
</reference>
<proteinExistence type="predicted"/>
<dbReference type="EMBL" id="FRAD01000003">
    <property type="protein sequence ID" value="SHJ41290.1"/>
    <property type="molecule type" value="Genomic_DNA"/>
</dbReference>
<evidence type="ECO:0000313" key="1">
    <source>
        <dbReference type="EMBL" id="SHJ41290.1"/>
    </source>
</evidence>
<dbReference type="OrthoDB" id="1707820at2"/>
<gene>
    <name evidence="1" type="ORF">SAMN02745248_00031</name>
</gene>
<sequence>MCNLSMLDLQNLRHLIGAHASVEKKLNAYAEKCTDSQIKQTFLNHANDSKQTKDELITFLG</sequence>
<protein>
    <recommendedName>
        <fullName evidence="3">Coat F domain-containing protein</fullName>
    </recommendedName>
</protein>
<evidence type="ECO:0008006" key="3">
    <source>
        <dbReference type="Google" id="ProtNLM"/>
    </source>
</evidence>
<accession>A0A1M6J3J6</accession>
<dbReference type="Proteomes" id="UP000183952">
    <property type="component" value="Unassembled WGS sequence"/>
</dbReference>
<organism evidence="1 2">
    <name type="scientific">Hathewaya proteolytica DSM 3090</name>
    <dbReference type="NCBI Taxonomy" id="1121331"/>
    <lineage>
        <taxon>Bacteria</taxon>
        <taxon>Bacillati</taxon>
        <taxon>Bacillota</taxon>
        <taxon>Clostridia</taxon>
        <taxon>Eubacteriales</taxon>
        <taxon>Clostridiaceae</taxon>
        <taxon>Hathewaya</taxon>
    </lineage>
</organism>
<dbReference type="STRING" id="1121331.SAMN02745248_00031"/>
<evidence type="ECO:0000313" key="2">
    <source>
        <dbReference type="Proteomes" id="UP000183952"/>
    </source>
</evidence>
<keyword evidence="2" id="KW-1185">Reference proteome</keyword>